<dbReference type="EMBL" id="JBEPMN010000002">
    <property type="protein sequence ID" value="MET3660685.1"/>
    <property type="molecule type" value="Genomic_DNA"/>
</dbReference>
<keyword evidence="3" id="KW-1185">Reference proteome</keyword>
<dbReference type="PANTHER" id="PTHR30244">
    <property type="entry name" value="TRANSAMINASE"/>
    <property type="match status" value="1"/>
</dbReference>
<reference evidence="2 3" key="1">
    <citation type="submission" date="2024-06" db="EMBL/GenBank/DDBJ databases">
        <title>Genomic Encyclopedia of Type Strains, Phase IV (KMG-IV): sequencing the most valuable type-strain genomes for metagenomic binning, comparative biology and taxonomic classification.</title>
        <authorList>
            <person name="Goeker M."/>
        </authorList>
    </citation>
    <scope>NUCLEOTIDE SEQUENCE [LARGE SCALE GENOMIC DNA]</scope>
    <source>
        <strain evidence="2 3">DSM 19730</strain>
    </source>
</reference>
<dbReference type="Pfam" id="PF01041">
    <property type="entry name" value="DegT_DnrJ_EryC1"/>
    <property type="match status" value="1"/>
</dbReference>
<dbReference type="CDD" id="cd00616">
    <property type="entry name" value="AHBA_syn"/>
    <property type="match status" value="1"/>
</dbReference>
<comment type="similarity">
    <text evidence="1">Belongs to the DegT/DnrJ/EryC1 family.</text>
</comment>
<dbReference type="PIRSF" id="PIRSF000390">
    <property type="entry name" value="PLP_StrS"/>
    <property type="match status" value="1"/>
</dbReference>
<dbReference type="Gene3D" id="3.90.1150.10">
    <property type="entry name" value="Aspartate Aminotransferase, domain 1"/>
    <property type="match status" value="1"/>
</dbReference>
<gene>
    <name evidence="2" type="ORF">ABID44_000999</name>
</gene>
<protein>
    <submittedName>
        <fullName evidence="2">dTDP-4-amino-4,6-dideoxygalactose transaminase</fullName>
    </submittedName>
</protein>
<dbReference type="InterPro" id="IPR015424">
    <property type="entry name" value="PyrdxlP-dep_Trfase"/>
</dbReference>
<evidence type="ECO:0000256" key="1">
    <source>
        <dbReference type="RuleBase" id="RU004508"/>
    </source>
</evidence>
<dbReference type="InterPro" id="IPR000653">
    <property type="entry name" value="DegT/StrS_aminotransferase"/>
</dbReference>
<dbReference type="InterPro" id="IPR015421">
    <property type="entry name" value="PyrdxlP-dep_Trfase_major"/>
</dbReference>
<comment type="caution">
    <text evidence="2">The sequence shown here is derived from an EMBL/GenBank/DDBJ whole genome shotgun (WGS) entry which is preliminary data.</text>
</comment>
<dbReference type="SUPFAM" id="SSF53383">
    <property type="entry name" value="PLP-dependent transferases"/>
    <property type="match status" value="1"/>
</dbReference>
<organism evidence="2 3">
    <name type="scientific">Aquamicrobium ahrensii</name>
    <dbReference type="NCBI Taxonomy" id="469551"/>
    <lineage>
        <taxon>Bacteria</taxon>
        <taxon>Pseudomonadati</taxon>
        <taxon>Pseudomonadota</taxon>
        <taxon>Alphaproteobacteria</taxon>
        <taxon>Hyphomicrobiales</taxon>
        <taxon>Phyllobacteriaceae</taxon>
        <taxon>Aquamicrobium</taxon>
    </lineage>
</organism>
<dbReference type="Gene3D" id="3.40.640.10">
    <property type="entry name" value="Type I PLP-dependent aspartate aminotransferase-like (Major domain)"/>
    <property type="match status" value="1"/>
</dbReference>
<proteinExistence type="inferred from homology"/>
<sequence length="379" mass="41167">MQFIDLNAQRERIRDRLKAAIDRVVDDGRYILGPQVTELEQKLADYVGTKHVVACANGTDALLLPLYASGVGRGDAVFVPSFTFAATAEVVALAKAEPVFVDVDPDTYNIDIASLEAAIEMVKKEGRLRPRAIIPVDLFGLAADYDALMRIAKRENLLVIEDAAQSIGGSADGGMCGSFGHVAGTSFYPAKPLGCYGDGGAMFTDDGELAERLRSFAFHGKGETQYDNVHVGINSRLDTIQAAILIEKLAILEEEMEARRKVAARYADGLGDIVKAANNPGHGRSAWAQYAIETPKRDSLKAHLQEKGIPSVIYYVKPLHAQIAYRDFPRTPTGLAVSEGLPERILCLPMHPYLSEDDQDRIIETIRNHIGSNSAAAAE</sequence>
<name>A0ABV2KJ99_9HYPH</name>
<evidence type="ECO:0000313" key="2">
    <source>
        <dbReference type="EMBL" id="MET3660685.1"/>
    </source>
</evidence>
<dbReference type="InterPro" id="IPR015422">
    <property type="entry name" value="PyrdxlP-dep_Trfase_small"/>
</dbReference>
<dbReference type="PANTHER" id="PTHR30244:SF42">
    <property type="entry name" value="UDP-2-ACETAMIDO-2-DEOXY-3-OXO-D-GLUCURONATE AMINOTRANSFERASE"/>
    <property type="match status" value="1"/>
</dbReference>
<keyword evidence="1" id="KW-0663">Pyridoxal phosphate</keyword>
<dbReference type="RefSeq" id="WP_354150562.1">
    <property type="nucleotide sequence ID" value="NZ_JBEPMN010000002.1"/>
</dbReference>
<dbReference type="Proteomes" id="UP001549143">
    <property type="component" value="Unassembled WGS sequence"/>
</dbReference>
<accession>A0ABV2KJ99</accession>
<evidence type="ECO:0000313" key="3">
    <source>
        <dbReference type="Proteomes" id="UP001549143"/>
    </source>
</evidence>